<sequence>MSESDGWVSFARRAALTGIATMLPVFVTVAALLFAWSVLSGFLRPIADVVLFFFFGESFPVTVLEVAVGVTLLALTVLVGAVAEARGEASTLAGELESVVAAVPVVGTIYETAGRLSEMFFDNDTGSFQEVVLVELPDDGLHTLGFVTAAPPESVQDAVDADLTVFVPLAPNPVMAGFLANVSRDQVTDVDMSVEEGVQSVMTTGVATGQGFDGDPLGGGDGDGGGEDSSDGEGPLGGLDAEPVTADEIDGWPRDG</sequence>
<evidence type="ECO:0000313" key="3">
    <source>
        <dbReference type="EMBL" id="MFC6952727.1"/>
    </source>
</evidence>
<keyword evidence="2" id="KW-1133">Transmembrane helix</keyword>
<evidence type="ECO:0000256" key="1">
    <source>
        <dbReference type="SAM" id="MobiDB-lite"/>
    </source>
</evidence>
<feature type="transmembrane region" description="Helical" evidence="2">
    <location>
        <begin position="14"/>
        <end position="39"/>
    </location>
</feature>
<feature type="region of interest" description="Disordered" evidence="1">
    <location>
        <begin position="206"/>
        <end position="256"/>
    </location>
</feature>
<dbReference type="EMBL" id="JBHSXN010000002">
    <property type="protein sequence ID" value="MFC6952727.1"/>
    <property type="molecule type" value="Genomic_DNA"/>
</dbReference>
<organism evidence="3 4">
    <name type="scientific">Halorubellus litoreus</name>
    <dbReference type="NCBI Taxonomy" id="755308"/>
    <lineage>
        <taxon>Archaea</taxon>
        <taxon>Methanobacteriati</taxon>
        <taxon>Methanobacteriota</taxon>
        <taxon>Stenosarchaea group</taxon>
        <taxon>Halobacteria</taxon>
        <taxon>Halobacteriales</taxon>
        <taxon>Halorubellaceae</taxon>
        <taxon>Halorubellus</taxon>
    </lineage>
</organism>
<dbReference type="PANTHER" id="PTHR31876">
    <property type="entry name" value="COV-LIKE PROTEIN 1"/>
    <property type="match status" value="1"/>
</dbReference>
<comment type="caution">
    <text evidence="3">The sequence shown here is derived from an EMBL/GenBank/DDBJ whole genome shotgun (WGS) entry which is preliminary data.</text>
</comment>
<evidence type="ECO:0000313" key="4">
    <source>
        <dbReference type="Proteomes" id="UP001596395"/>
    </source>
</evidence>
<dbReference type="Proteomes" id="UP001596395">
    <property type="component" value="Unassembled WGS sequence"/>
</dbReference>
<dbReference type="PANTHER" id="PTHR31876:SF26">
    <property type="entry name" value="PROTEIN LIKE COV 2"/>
    <property type="match status" value="1"/>
</dbReference>
<proteinExistence type="predicted"/>
<protein>
    <submittedName>
        <fullName evidence="3">DUF502 domain-containing protein</fullName>
    </submittedName>
</protein>
<dbReference type="RefSeq" id="WP_336349714.1">
    <property type="nucleotide sequence ID" value="NZ_JAZAQL010000002.1"/>
</dbReference>
<keyword evidence="4" id="KW-1185">Reference proteome</keyword>
<keyword evidence="2" id="KW-0472">Membrane</keyword>
<reference evidence="3 4" key="1">
    <citation type="journal article" date="2019" name="Int. J. Syst. Evol. Microbiol.">
        <title>The Global Catalogue of Microorganisms (GCM) 10K type strain sequencing project: providing services to taxonomists for standard genome sequencing and annotation.</title>
        <authorList>
            <consortium name="The Broad Institute Genomics Platform"/>
            <consortium name="The Broad Institute Genome Sequencing Center for Infectious Disease"/>
            <person name="Wu L."/>
            <person name="Ma J."/>
        </authorList>
    </citation>
    <scope>NUCLEOTIDE SEQUENCE [LARGE SCALE GENOMIC DNA]</scope>
    <source>
        <strain evidence="3 4">GX26</strain>
    </source>
</reference>
<accession>A0ABD5VHS6</accession>
<dbReference type="Pfam" id="PF04367">
    <property type="entry name" value="DUF502"/>
    <property type="match status" value="1"/>
</dbReference>
<keyword evidence="2" id="KW-0812">Transmembrane</keyword>
<evidence type="ECO:0000256" key="2">
    <source>
        <dbReference type="SAM" id="Phobius"/>
    </source>
</evidence>
<gene>
    <name evidence="3" type="ORF">ACFQGB_07600</name>
</gene>
<dbReference type="AlphaFoldDB" id="A0ABD5VHS6"/>
<name>A0ABD5VHS6_9EURY</name>
<feature type="transmembrane region" description="Helical" evidence="2">
    <location>
        <begin position="59"/>
        <end position="83"/>
    </location>
</feature>
<dbReference type="InterPro" id="IPR007462">
    <property type="entry name" value="COV1-like"/>
</dbReference>